<feature type="compositionally biased region" description="Polar residues" evidence="1">
    <location>
        <begin position="995"/>
        <end position="1004"/>
    </location>
</feature>
<protein>
    <recommendedName>
        <fullName evidence="2">PWWP domain-containing protein</fullName>
    </recommendedName>
</protein>
<feature type="compositionally biased region" description="Polar residues" evidence="1">
    <location>
        <begin position="1023"/>
        <end position="1043"/>
    </location>
</feature>
<comment type="caution">
    <text evidence="3">The sequence shown here is derived from an EMBL/GenBank/DDBJ whole genome shotgun (WGS) entry which is preliminary data.</text>
</comment>
<evidence type="ECO:0000313" key="3">
    <source>
        <dbReference type="EMBL" id="KAJ8563265.1"/>
    </source>
</evidence>
<dbReference type="Gene3D" id="2.30.30.140">
    <property type="match status" value="1"/>
</dbReference>
<feature type="region of interest" description="Disordered" evidence="1">
    <location>
        <begin position="825"/>
        <end position="853"/>
    </location>
</feature>
<dbReference type="OrthoDB" id="21615at2759"/>
<sequence>METQNISQTLVEGSVDYKPVVSENQDGKSKTLEEVSVLSCLSETYADSELVTEVPLSECYGGGSANEHKNLANGDDKVELDGAGFEPKLVDGYGNIDSEGIKSEEKLTNVDENNDLEGVGKLANADDNNGSEGVEKLANVDDNNDLEGVDKLASVDDNNDLEGVEKLANVDDNNDLEGVEKLANVDDKNDLEGVEKLANVDDNNNLEGVESLANVDGNNDLESVEKLANVDGNNVLEGVDKLANVDDNDLESVDTEQKLLVDGQETVESENKLASMDDYNDLEGVEVENKFGDVDDTIDLEALGLENLMEGETLKHETQELGSIIPETNDINDGDVPVAELGADFNESQDNGIEKVGIVDAVETIDTSNVHANDSLRKIEVSGDGISLTVDVFGPLDGMYPVHNLSYKDGHMLGNAGPDCMLSMKNEAEDVSDNQEHYFAVGDLVWVKIKTDLWWPGMICDPHALKDAGKCDQRDGFFVKHFGNTNSVWCWPFQLKPFIEHFELMSLQNKSRSFYVAIEKALGEFGRRVKQKMTCSCFSKENQGAAQNFPSKEDESGGSVFLASQFEPSNFLKFIKLRALDLRSPGSIEFTVNESCLLAFYSSIGHKQLPLYKLRPTNNVKDGSDDCKVTKMELSGSLESPRETGCMISCSHIGNENAGGKSEKGFESRERKKSKYLSYPYVNSWGRKNSLGQGEDETEDPEEVSLGGVKSPSSPSMVPTPIGNCSKKNSPRKSRKSVVFNGVRNNADFTAASSAEMLQELHLTALDCFFPSQSTRSILIQDFYLSFRTFRDPEVKMDEDKEAALGCEETFESDNILASGEYDLQVEGQPPPSVLPKKRGRKKSEDMNATGPSMNISALVDSVETGSDALKKGIVRRKKKKAATAADVHNEIGVLGGLPDLNGNNVGLSVENMQVIGPAPTQGKLEPKRRRRKKEELVAEILPDVSKSNTQFVPLLKSVEVTGSFPLEGGASSLPNAELLAGQPNANESHAACSSLPNNSQITGLFSPAKAEGKKRKRKEKASNIQNNSSALPDLNGQVTDLNSKGKESTGLSSVTGQDKPKRKRRRNTKSAAVGIPNPNGDHNTLLLYFALGSPVPSKEYITACFSSFGPLEESKTQYLDDSTAQVVFVKDSDAIEALRNLQSRNPFGPALVRYCLRHVSTSSNKQMSAVLSGAVPSNGEQPDLVVIKQNLEAMTTMLEKAGDNISPEMRAKLESEVKGFLKKVSSMVGSSSS</sequence>
<dbReference type="PROSITE" id="PS50812">
    <property type="entry name" value="PWWP"/>
    <property type="match status" value="1"/>
</dbReference>
<organism evidence="3 4">
    <name type="scientific">Anisodus acutangulus</name>
    <dbReference type="NCBI Taxonomy" id="402998"/>
    <lineage>
        <taxon>Eukaryota</taxon>
        <taxon>Viridiplantae</taxon>
        <taxon>Streptophyta</taxon>
        <taxon>Embryophyta</taxon>
        <taxon>Tracheophyta</taxon>
        <taxon>Spermatophyta</taxon>
        <taxon>Magnoliopsida</taxon>
        <taxon>eudicotyledons</taxon>
        <taxon>Gunneridae</taxon>
        <taxon>Pentapetalae</taxon>
        <taxon>asterids</taxon>
        <taxon>lamiids</taxon>
        <taxon>Solanales</taxon>
        <taxon>Solanaceae</taxon>
        <taxon>Solanoideae</taxon>
        <taxon>Hyoscyameae</taxon>
        <taxon>Anisodus</taxon>
    </lineage>
</organism>
<dbReference type="InterPro" id="IPR000313">
    <property type="entry name" value="PWWP_dom"/>
</dbReference>
<evidence type="ECO:0000259" key="2">
    <source>
        <dbReference type="PROSITE" id="PS50812"/>
    </source>
</evidence>
<dbReference type="SUPFAM" id="SSF63748">
    <property type="entry name" value="Tudor/PWWP/MBT"/>
    <property type="match status" value="1"/>
</dbReference>
<evidence type="ECO:0000256" key="1">
    <source>
        <dbReference type="SAM" id="MobiDB-lite"/>
    </source>
</evidence>
<feature type="region of interest" description="Disordered" evidence="1">
    <location>
        <begin position="688"/>
        <end position="736"/>
    </location>
</feature>
<dbReference type="AlphaFoldDB" id="A0A9Q1MLM1"/>
<gene>
    <name evidence="3" type="ORF">K7X08_031717</name>
</gene>
<keyword evidence="4" id="KW-1185">Reference proteome</keyword>
<dbReference type="Proteomes" id="UP001152561">
    <property type="component" value="Unassembled WGS sequence"/>
</dbReference>
<feature type="domain" description="PWWP" evidence="2">
    <location>
        <begin position="441"/>
        <end position="501"/>
    </location>
</feature>
<proteinExistence type="predicted"/>
<dbReference type="InterPro" id="IPR052657">
    <property type="entry name" value="PDP_family_Arabidopsis"/>
</dbReference>
<feature type="compositionally biased region" description="Acidic residues" evidence="1">
    <location>
        <begin position="694"/>
        <end position="703"/>
    </location>
</feature>
<dbReference type="CDD" id="cd05162">
    <property type="entry name" value="PWWP"/>
    <property type="match status" value="1"/>
</dbReference>
<dbReference type="Pfam" id="PF00855">
    <property type="entry name" value="PWWP"/>
    <property type="match status" value="1"/>
</dbReference>
<accession>A0A9Q1MLM1</accession>
<reference evidence="4" key="1">
    <citation type="journal article" date="2023" name="Proc. Natl. Acad. Sci. U.S.A.">
        <title>Genomic and structural basis for evolution of tropane alkaloid biosynthesis.</title>
        <authorList>
            <person name="Wanga Y.-J."/>
            <person name="Taina T."/>
            <person name="Yua J.-Y."/>
            <person name="Lia J."/>
            <person name="Xua B."/>
            <person name="Chenc J."/>
            <person name="D'Auriad J.C."/>
            <person name="Huanga J.-P."/>
            <person name="Huanga S.-X."/>
        </authorList>
    </citation>
    <scope>NUCLEOTIDE SEQUENCE [LARGE SCALE GENOMIC DNA]</scope>
    <source>
        <strain evidence="4">cv. KIB-2019</strain>
    </source>
</reference>
<feature type="region of interest" description="Disordered" evidence="1">
    <location>
        <begin position="988"/>
        <end position="1078"/>
    </location>
</feature>
<dbReference type="PANTHER" id="PTHR10688">
    <property type="entry name" value="PWWP DOMAIN-CONTAINING PROTEIN"/>
    <property type="match status" value="1"/>
</dbReference>
<evidence type="ECO:0000313" key="4">
    <source>
        <dbReference type="Proteomes" id="UP001152561"/>
    </source>
</evidence>
<dbReference type="PANTHER" id="PTHR10688:SF6">
    <property type="entry name" value="SERINE_THREONINE-KINASE ATM"/>
    <property type="match status" value="1"/>
</dbReference>
<dbReference type="EMBL" id="JAJAGQ010000005">
    <property type="protein sequence ID" value="KAJ8563265.1"/>
    <property type="molecule type" value="Genomic_DNA"/>
</dbReference>
<name>A0A9Q1MLM1_9SOLA</name>